<proteinExistence type="predicted"/>
<dbReference type="InterPro" id="IPR052895">
    <property type="entry name" value="HetReg/Transcr_Mod"/>
</dbReference>
<dbReference type="OrthoDB" id="4850726at2759"/>
<evidence type="ECO:0000313" key="3">
    <source>
        <dbReference type="Proteomes" id="UP000235786"/>
    </source>
</evidence>
<dbReference type="AlphaFoldDB" id="A0A2J6QWP3"/>
<dbReference type="PANTHER" id="PTHR24148:SF64">
    <property type="entry name" value="HETEROKARYON INCOMPATIBILITY DOMAIN-CONTAINING PROTEIN"/>
    <property type="match status" value="1"/>
</dbReference>
<dbReference type="Pfam" id="PF06985">
    <property type="entry name" value="HET"/>
    <property type="match status" value="1"/>
</dbReference>
<gene>
    <name evidence="2" type="ORF">L207DRAFT_573484</name>
</gene>
<organism evidence="2 3">
    <name type="scientific">Hyaloscypha variabilis (strain UAMH 11265 / GT02V1 / F)</name>
    <name type="common">Meliniomyces variabilis</name>
    <dbReference type="NCBI Taxonomy" id="1149755"/>
    <lineage>
        <taxon>Eukaryota</taxon>
        <taxon>Fungi</taxon>
        <taxon>Dikarya</taxon>
        <taxon>Ascomycota</taxon>
        <taxon>Pezizomycotina</taxon>
        <taxon>Leotiomycetes</taxon>
        <taxon>Helotiales</taxon>
        <taxon>Hyaloscyphaceae</taxon>
        <taxon>Hyaloscypha</taxon>
        <taxon>Hyaloscypha variabilis</taxon>
    </lineage>
</organism>
<evidence type="ECO:0000259" key="1">
    <source>
        <dbReference type="Pfam" id="PF06985"/>
    </source>
</evidence>
<dbReference type="STRING" id="1149755.A0A2J6QWP3"/>
<dbReference type="PANTHER" id="PTHR24148">
    <property type="entry name" value="ANKYRIN REPEAT DOMAIN-CONTAINING PROTEIN 39 HOMOLOG-RELATED"/>
    <property type="match status" value="1"/>
</dbReference>
<reference evidence="2 3" key="1">
    <citation type="submission" date="2016-04" db="EMBL/GenBank/DDBJ databases">
        <title>A degradative enzymes factory behind the ericoid mycorrhizal symbiosis.</title>
        <authorList>
            <consortium name="DOE Joint Genome Institute"/>
            <person name="Martino E."/>
            <person name="Morin E."/>
            <person name="Grelet G."/>
            <person name="Kuo A."/>
            <person name="Kohler A."/>
            <person name="Daghino S."/>
            <person name="Barry K."/>
            <person name="Choi C."/>
            <person name="Cichocki N."/>
            <person name="Clum A."/>
            <person name="Copeland A."/>
            <person name="Hainaut M."/>
            <person name="Haridas S."/>
            <person name="Labutti K."/>
            <person name="Lindquist E."/>
            <person name="Lipzen A."/>
            <person name="Khouja H.-R."/>
            <person name="Murat C."/>
            <person name="Ohm R."/>
            <person name="Olson A."/>
            <person name="Spatafora J."/>
            <person name="Veneault-Fourrey C."/>
            <person name="Henrissat B."/>
            <person name="Grigoriev I."/>
            <person name="Martin F."/>
            <person name="Perotto S."/>
        </authorList>
    </citation>
    <scope>NUCLEOTIDE SEQUENCE [LARGE SCALE GENOMIC DNA]</scope>
    <source>
        <strain evidence="2 3">F</strain>
    </source>
</reference>
<dbReference type="InterPro" id="IPR010730">
    <property type="entry name" value="HET"/>
</dbReference>
<protein>
    <submittedName>
        <fullName evidence="2">HET-domain-containing protein</fullName>
    </submittedName>
</protein>
<name>A0A2J6QWP3_HYAVF</name>
<accession>A0A2J6QWP3</accession>
<feature type="domain" description="Heterokaryon incompatibility" evidence="1">
    <location>
        <begin position="76"/>
        <end position="244"/>
    </location>
</feature>
<evidence type="ECO:0000313" key="2">
    <source>
        <dbReference type="EMBL" id="PMD30671.1"/>
    </source>
</evidence>
<dbReference type="EMBL" id="KZ613966">
    <property type="protein sequence ID" value="PMD30671.1"/>
    <property type="molecule type" value="Genomic_DNA"/>
</dbReference>
<dbReference type="Proteomes" id="UP000235786">
    <property type="component" value="Unassembled WGS sequence"/>
</dbReference>
<sequence>MNQYQYQPLDTAKDEIRLIRLLPGSFSDDIEIEIFHTRLRSNEKDEENEPGKKRSKSRKIWDSIMHSKKLEDALSYEALSYVWGSEDNPSFVSVRNIKQSTQPRSWQLPVTRNLGEALRYLRKEDEARILWVDAVCINQQDLGERSAQVSKMGDIYRNAAQVDVWLGTEAKDSDVAIDLVHSISSDLVTTDEKDRPVSDIQYTVWPGTDTAKLLANPVRFKPGFKALRNLCQREWFTRLWIYQEYQLSKVAIGIIGGRTLDLRILYKVLSFLYNNPMGEYRSGSIDNARVLLQPIPRLVSAPFLTLALRNSFCSDERDRVYAMLSLLDSEYTARISPDYTKTVQDVNKAFFLCLLNVQAEVDFWASRDEHESTSSSWIPNLYQISSSNYSNASGYSCHEITYESKDESLRLPANPVGVISSIWFTVPRSLDFRDLPDLLRAYAQPPTNNQTYVHGGTWLDAYVATLARGRYREVTGVPRYPTLQELRDTIQCGILSKETVIARSKVAFRGIRGRTFCSTTNGLIGICPPSARIGDKIYVTLGVATPILVSSVEGHPNHYRLKGECYVHGLMNSEALLGQFPATATEDVWSYQLQLVQGVNMVIFTSGPVITQNDPRLGALPAEWRKVYLCQSDGRYYDTEHGQDGKIRKLKFENLQTRERTLYDPRLTSAALRARGVVFEHIAIV</sequence>
<keyword evidence="3" id="KW-1185">Reference proteome</keyword>